<feature type="compositionally biased region" description="Basic and acidic residues" evidence="18">
    <location>
        <begin position="511"/>
        <end position="520"/>
    </location>
</feature>
<evidence type="ECO:0000259" key="19">
    <source>
        <dbReference type="PROSITE" id="PS50235"/>
    </source>
</evidence>
<dbReference type="PROSITE" id="PS00972">
    <property type="entry name" value="USP_1"/>
    <property type="match status" value="1"/>
</dbReference>
<accession>A0A1S9D567</accession>
<dbReference type="GO" id="GO:0016579">
    <property type="term" value="P:protein deubiquitination"/>
    <property type="evidence" value="ECO:0007669"/>
    <property type="project" value="InterPro"/>
</dbReference>
<dbReference type="SUPFAM" id="SSF54001">
    <property type="entry name" value="Cysteine proteinases"/>
    <property type="match status" value="1"/>
</dbReference>
<dbReference type="InterPro" id="IPR038765">
    <property type="entry name" value="Papain-like_cys_pep_sf"/>
</dbReference>
<keyword evidence="8" id="KW-0521">NADP</keyword>
<evidence type="ECO:0000256" key="9">
    <source>
        <dbReference type="ARBA" id="ARBA00023054"/>
    </source>
</evidence>
<dbReference type="OrthoDB" id="27652at2759"/>
<evidence type="ECO:0000256" key="4">
    <source>
        <dbReference type="ARBA" id="ARBA00022670"/>
    </source>
</evidence>
<dbReference type="GO" id="GO:0016491">
    <property type="term" value="F:oxidoreductase activity"/>
    <property type="evidence" value="ECO:0007669"/>
    <property type="project" value="UniProtKB-ARBA"/>
</dbReference>
<feature type="compositionally biased region" description="Basic and acidic residues" evidence="18">
    <location>
        <begin position="992"/>
        <end position="1007"/>
    </location>
</feature>
<comment type="function">
    <text evidence="10">Ubiquitin thioesterase component of the regulatory network controlling carbon source utilization through ubiquitination and deubiquitination involving creA, creB, creC, creD and acrB. Deubiquitinates the creA catabolic repressor and the quinate permease qutD. Also plays a role in response to carbon starvation and the control of extracellular proteases activity.</text>
</comment>
<dbReference type="InterPro" id="IPR036291">
    <property type="entry name" value="NAD(P)-bd_dom_sf"/>
</dbReference>
<reference evidence="20 21" key="1">
    <citation type="submission" date="2016-10" db="EMBL/GenBank/DDBJ databases">
        <title>Genome sequencing of Aspergillus oryzae BCC7051.</title>
        <authorList>
            <person name="Thammarongtham C."/>
            <person name="Vorapreeda T."/>
            <person name="Nookaew I."/>
            <person name="Srisuk T."/>
            <person name="Land M."/>
            <person name="Jeennor S."/>
            <person name="Laoteng K."/>
        </authorList>
    </citation>
    <scope>NUCLEOTIDE SEQUENCE [LARGE SCALE GENOMIC DNA]</scope>
    <source>
        <strain evidence="20 21">BCC7051</strain>
    </source>
</reference>
<dbReference type="PRINTS" id="PR00080">
    <property type="entry name" value="SDRFAMILY"/>
</dbReference>
<protein>
    <recommendedName>
        <fullName evidence="17">Probable ubiquitin carboxyl-terminal hydrolase creB</fullName>
        <ecNumber evidence="3">3.4.19.12</ecNumber>
    </recommendedName>
    <alternativeName>
        <fullName evidence="14">Carbon catabolite repression protein B</fullName>
    </alternativeName>
    <alternativeName>
        <fullName evidence="16">Deubiquitinating enzyme creB</fullName>
    </alternativeName>
    <alternativeName>
        <fullName evidence="12">Ubiquitin thioesterase creB</fullName>
    </alternativeName>
    <alternativeName>
        <fullName evidence="13">Ubiquitin-hydrolyzing enzyme creB</fullName>
    </alternativeName>
    <alternativeName>
        <fullName evidence="15">Ubiquitin-specific-processing protease creB</fullName>
    </alternativeName>
</protein>
<proteinExistence type="inferred from homology"/>
<evidence type="ECO:0000256" key="18">
    <source>
        <dbReference type="SAM" id="MobiDB-lite"/>
    </source>
</evidence>
<feature type="compositionally biased region" description="Polar residues" evidence="18">
    <location>
        <begin position="528"/>
        <end position="544"/>
    </location>
</feature>
<dbReference type="Proteomes" id="UP000190312">
    <property type="component" value="Unassembled WGS sequence"/>
</dbReference>
<evidence type="ECO:0000313" key="20">
    <source>
        <dbReference type="EMBL" id="OOO04252.1"/>
    </source>
</evidence>
<gene>
    <name evidence="20" type="ORF">OAory_01050990</name>
</gene>
<evidence type="ECO:0000256" key="2">
    <source>
        <dbReference type="ARBA" id="ARBA00009085"/>
    </source>
</evidence>
<dbReference type="EMBL" id="MKZY01000011">
    <property type="protein sequence ID" value="OOO04252.1"/>
    <property type="molecule type" value="Genomic_DNA"/>
</dbReference>
<feature type="compositionally biased region" description="Basic residues" evidence="18">
    <location>
        <begin position="1008"/>
        <end position="1029"/>
    </location>
</feature>
<feature type="region of interest" description="Disordered" evidence="18">
    <location>
        <begin position="511"/>
        <end position="544"/>
    </location>
</feature>
<evidence type="ECO:0000256" key="11">
    <source>
        <dbReference type="ARBA" id="ARBA00038752"/>
    </source>
</evidence>
<dbReference type="Gene3D" id="3.40.50.720">
    <property type="entry name" value="NAD(P)-binding Rossmann-like Domain"/>
    <property type="match status" value="1"/>
</dbReference>
<evidence type="ECO:0000256" key="3">
    <source>
        <dbReference type="ARBA" id="ARBA00012759"/>
    </source>
</evidence>
<dbReference type="eggNOG" id="KOG1864">
    <property type="taxonomic scope" value="Eukaryota"/>
</dbReference>
<comment type="similarity">
    <text evidence="2">Belongs to the peptidase C19 family.</text>
</comment>
<evidence type="ECO:0000256" key="12">
    <source>
        <dbReference type="ARBA" id="ARBA00041772"/>
    </source>
</evidence>
<dbReference type="InterPro" id="IPR028889">
    <property type="entry name" value="USP"/>
</dbReference>
<dbReference type="GO" id="GO:0005634">
    <property type="term" value="C:nucleus"/>
    <property type="evidence" value="ECO:0007669"/>
    <property type="project" value="TreeGrafter"/>
</dbReference>
<keyword evidence="7" id="KW-0788">Thiol protease</keyword>
<sequence>MPPAATENVPAPAPAAAAAPKPEAQPYLSTMPSSDFSWQITLANKVIAITGANRGIGLGIAEVCLANSAKFVYSFDLMEPGEDFAELQKRYSNFRYIQTDVTSEESIENAINKVIEETGRIDGLVANAGMTKHQPALKFDREQLDKLFNLNVFGAYFCAQIVARKFIELGIKGSIVMTSSMTSYRPNRAAPSAPYGATKAAVRNMCHTLAMEWSQHGIRVNSISPGFVRTAMTYYVEKSPDWDLKMQYYGGMPRLADPRELGGAYVYLLSDASSYTTGIDIPIAGIGPPTPSVGATPAKKEPPVPPVTPLEKMLQDMGAIREDGSDKFFGMENYGNTCYCNSILQCLYYSVPFREAVVNYPTRTPIESLEAALANTLRYQNFAANLEAEALAEKQKAANAQRPGAPPNQPQKPEDKDSPEYKKKMALQTLPLLETKNNATSYGMSESLFTSLKDLFESVVASQSRIGIIRPQHFLDVLRREHEMFRTAMHQDAHEFLNLLLNEVVANVEAEASKQPEPERSLPPAESADSTELSGSSGSKTPNTTRWVHELFEGTLTSETQCLTCEKVSQRDEVFLDLSVDLEQHSSVTSCLRKFSAEEMLCERNKFHCDNCGGLQEAEKRMKIKRLPRILALHLKRFKYTEDLQRLQKLFHRVVYPYHLRLFNTTDDAEDPDRLYELYAVVVHIGGGPYHGHYVAIIKTQDRGWLLFDDEMVEPVDKNYVRNFFGDRPGLACAYVLFYQETTLEAVMKEQEQENMDLNTSVADINDSTLKQNGYPLSPGLAHVHSASQIPSPSEPARFSNLQRAPTAPPLFPHPEHADSESSPADPSTTASATPPVPPIPDIHSLPLSPKKSDSHFKKERAKEEKERKANEKEKEKQRRRDQEARIREQRREDAEIRAALEASKASKAEEDRRHSPDDTKKSSHGLSRLKRGSKSFSHRLGKDKENRVSSSSHSATPIAEHPPSRNGASESQQQLPNGQSPGSHGLHTRHTGLDEERDTLKDPKHDRSGHHGKWRSFSLKKKSFSILS</sequence>
<evidence type="ECO:0000256" key="14">
    <source>
        <dbReference type="ARBA" id="ARBA00041962"/>
    </source>
</evidence>
<feature type="compositionally biased region" description="Basic and acidic residues" evidence="18">
    <location>
        <begin position="851"/>
        <end position="922"/>
    </location>
</feature>
<dbReference type="InterPro" id="IPR001394">
    <property type="entry name" value="Peptidase_C19_UCH"/>
</dbReference>
<dbReference type="InterPro" id="IPR050164">
    <property type="entry name" value="Peptidase_C19"/>
</dbReference>
<evidence type="ECO:0000256" key="13">
    <source>
        <dbReference type="ARBA" id="ARBA00041870"/>
    </source>
</evidence>
<comment type="subunit">
    <text evidence="11">Interacts with creA, creC and qutD.</text>
</comment>
<dbReference type="EC" id="3.4.19.12" evidence="3"/>
<feature type="compositionally biased region" description="Basic residues" evidence="18">
    <location>
        <begin position="928"/>
        <end position="940"/>
    </location>
</feature>
<evidence type="ECO:0000256" key="16">
    <source>
        <dbReference type="ARBA" id="ARBA00042958"/>
    </source>
</evidence>
<dbReference type="Gene3D" id="3.90.70.10">
    <property type="entry name" value="Cysteine proteinases"/>
    <property type="match status" value="1"/>
</dbReference>
<comment type="caution">
    <text evidence="20">The sequence shown here is derived from an EMBL/GenBank/DDBJ whole genome shotgun (WGS) entry which is preliminary data.</text>
</comment>
<dbReference type="CDD" id="cd02663">
    <property type="entry name" value="Peptidase_C19G"/>
    <property type="match status" value="1"/>
</dbReference>
<keyword evidence="9" id="KW-0175">Coiled coil</keyword>
<evidence type="ECO:0000256" key="6">
    <source>
        <dbReference type="ARBA" id="ARBA00022801"/>
    </source>
</evidence>
<dbReference type="VEuPathDB" id="FungiDB:AO090009000320"/>
<evidence type="ECO:0000256" key="7">
    <source>
        <dbReference type="ARBA" id="ARBA00022807"/>
    </source>
</evidence>
<dbReference type="PANTHER" id="PTHR24006">
    <property type="entry name" value="UBIQUITIN CARBOXYL-TERMINAL HYDROLASE"/>
    <property type="match status" value="1"/>
</dbReference>
<comment type="catalytic activity">
    <reaction evidence="1">
        <text>Thiol-dependent hydrolysis of ester, thioester, amide, peptide and isopeptide bonds formed by the C-terminal Gly of ubiquitin (a 76-residue protein attached to proteins as an intracellular targeting signal).</text>
        <dbReference type="EC" id="3.4.19.12"/>
    </reaction>
</comment>
<keyword evidence="4" id="KW-0645">Protease</keyword>
<dbReference type="GO" id="GO:0004843">
    <property type="term" value="F:cysteine-type deubiquitinase activity"/>
    <property type="evidence" value="ECO:0007669"/>
    <property type="project" value="UniProtKB-EC"/>
</dbReference>
<keyword evidence="6 20" id="KW-0378">Hydrolase</keyword>
<dbReference type="FunFam" id="3.40.50.720:FF:000084">
    <property type="entry name" value="Short-chain dehydrogenase reductase"/>
    <property type="match status" value="1"/>
</dbReference>
<dbReference type="PROSITE" id="PS50235">
    <property type="entry name" value="USP_3"/>
    <property type="match status" value="1"/>
</dbReference>
<evidence type="ECO:0000256" key="10">
    <source>
        <dbReference type="ARBA" id="ARBA00037075"/>
    </source>
</evidence>
<dbReference type="Pfam" id="PF00443">
    <property type="entry name" value="UCH"/>
    <property type="match status" value="1"/>
</dbReference>
<evidence type="ECO:0000313" key="21">
    <source>
        <dbReference type="Proteomes" id="UP000190312"/>
    </source>
</evidence>
<dbReference type="InterPro" id="IPR002347">
    <property type="entry name" value="SDR_fam"/>
</dbReference>
<feature type="domain" description="USP" evidence="19">
    <location>
        <begin position="329"/>
        <end position="742"/>
    </location>
</feature>
<evidence type="ECO:0000256" key="8">
    <source>
        <dbReference type="ARBA" id="ARBA00022857"/>
    </source>
</evidence>
<dbReference type="InterPro" id="IPR018200">
    <property type="entry name" value="USP_CS"/>
</dbReference>
<dbReference type="Pfam" id="PF13561">
    <property type="entry name" value="adh_short_C2"/>
    <property type="match status" value="1"/>
</dbReference>
<organism evidence="20 21">
    <name type="scientific">Aspergillus oryzae</name>
    <name type="common">Yellow koji mold</name>
    <dbReference type="NCBI Taxonomy" id="5062"/>
    <lineage>
        <taxon>Eukaryota</taxon>
        <taxon>Fungi</taxon>
        <taxon>Dikarya</taxon>
        <taxon>Ascomycota</taxon>
        <taxon>Pezizomycotina</taxon>
        <taxon>Eurotiomycetes</taxon>
        <taxon>Eurotiomycetidae</taxon>
        <taxon>Eurotiales</taxon>
        <taxon>Aspergillaceae</taxon>
        <taxon>Aspergillus</taxon>
        <taxon>Aspergillus subgen. Circumdati</taxon>
    </lineage>
</organism>
<dbReference type="FunFam" id="3.90.70.10:FF:000075">
    <property type="entry name" value="Ubiquitin carboxyl-terminal hydrolase creB"/>
    <property type="match status" value="1"/>
</dbReference>
<feature type="region of interest" description="Disordered" evidence="18">
    <location>
        <begin position="769"/>
        <end position="1029"/>
    </location>
</feature>
<dbReference type="VEuPathDB" id="FungiDB:AO090023000688"/>
<keyword evidence="5" id="KW-0833">Ubl conjugation pathway</keyword>
<dbReference type="PRINTS" id="PR00081">
    <property type="entry name" value="GDHRDH"/>
</dbReference>
<evidence type="ECO:0000256" key="1">
    <source>
        <dbReference type="ARBA" id="ARBA00000707"/>
    </source>
</evidence>
<evidence type="ECO:0000256" key="15">
    <source>
        <dbReference type="ARBA" id="ARBA00042086"/>
    </source>
</evidence>
<dbReference type="PROSITE" id="PS00973">
    <property type="entry name" value="USP_2"/>
    <property type="match status" value="1"/>
</dbReference>
<dbReference type="PANTHER" id="PTHR24006:SF733">
    <property type="entry name" value="RE52890P"/>
    <property type="match status" value="1"/>
</dbReference>
<evidence type="ECO:0000256" key="5">
    <source>
        <dbReference type="ARBA" id="ARBA00022786"/>
    </source>
</evidence>
<feature type="region of interest" description="Disordered" evidence="18">
    <location>
        <begin position="393"/>
        <end position="420"/>
    </location>
</feature>
<evidence type="ECO:0000256" key="17">
    <source>
        <dbReference type="ARBA" id="ARBA00072994"/>
    </source>
</evidence>
<dbReference type="AlphaFoldDB" id="A0A1S9D567"/>
<name>A0A1S9D567_ASPOZ</name>
<dbReference type="SUPFAM" id="SSF51735">
    <property type="entry name" value="NAD(P)-binding Rossmann-fold domains"/>
    <property type="match status" value="1"/>
</dbReference>
<feature type="compositionally biased region" description="Low complexity" evidence="18">
    <location>
        <begin position="821"/>
        <end position="834"/>
    </location>
</feature>
<dbReference type="GO" id="GO:0005829">
    <property type="term" value="C:cytosol"/>
    <property type="evidence" value="ECO:0007669"/>
    <property type="project" value="TreeGrafter"/>
</dbReference>
<feature type="compositionally biased region" description="Polar residues" evidence="18">
    <location>
        <begin position="967"/>
        <end position="983"/>
    </location>
</feature>
<dbReference type="GO" id="GO:0006508">
    <property type="term" value="P:proteolysis"/>
    <property type="evidence" value="ECO:0007669"/>
    <property type="project" value="UniProtKB-KW"/>
</dbReference>